<evidence type="ECO:0000256" key="3">
    <source>
        <dbReference type="ARBA" id="ARBA00022603"/>
    </source>
</evidence>
<keyword evidence="3" id="KW-0489">Methyltransferase</keyword>
<protein>
    <recommendedName>
        <fullName evidence="8">Ribosomal RNA small subunit methyltransferase G</fullName>
    </recommendedName>
</protein>
<dbReference type="Gene3D" id="3.40.50.150">
    <property type="entry name" value="Vaccinia Virus protein VP39"/>
    <property type="match status" value="1"/>
</dbReference>
<comment type="caution">
    <text evidence="6">The sequence shown here is derived from an EMBL/GenBank/DDBJ whole genome shotgun (WGS) entry which is preliminary data.</text>
</comment>
<dbReference type="GO" id="GO:0032259">
    <property type="term" value="P:methylation"/>
    <property type="evidence" value="ECO:0007669"/>
    <property type="project" value="UniProtKB-KW"/>
</dbReference>
<dbReference type="FunFam" id="3.40.50.150:FF:000041">
    <property type="entry name" value="Ribosomal RNA small subunit methyltransferase G"/>
    <property type="match status" value="1"/>
</dbReference>
<dbReference type="GO" id="GO:0006364">
    <property type="term" value="P:rRNA processing"/>
    <property type="evidence" value="ECO:0007669"/>
    <property type="project" value="UniProtKB-KW"/>
</dbReference>
<evidence type="ECO:0000256" key="2">
    <source>
        <dbReference type="ARBA" id="ARBA00022552"/>
    </source>
</evidence>
<dbReference type="InterPro" id="IPR003682">
    <property type="entry name" value="rRNA_ssu_MeTfrase_G"/>
</dbReference>
<dbReference type="Pfam" id="PF02527">
    <property type="entry name" value="GidB"/>
    <property type="match status" value="1"/>
</dbReference>
<sequence>MLIWRSKISTVNSPFSLGTFVKHLPASNLNPIPSKFNFKTSRKTQSFTATAILRTSHFQTLTQQQQQQVNLYVHSLLQWNQKMNLTAVKDENEVMERHVEDSLAIIEPLRSSYLSHCQSSCENLNLVDVGSGAGLPGLILAIACPGWKVALLESMQKRCVFLEHAVGVMGLSNVQIIRERAENLGQKPRFREVFDVAVARAVAEMRVLAEYCLPLVRVGGLFVAAKGHDPQEEVKRAERAVNLMGASALQICTVESHSKHGQRTAIICLKDGTTPKRYPRNPGTPAKLPL</sequence>
<dbReference type="GO" id="GO:0008168">
    <property type="term" value="F:methyltransferase activity"/>
    <property type="evidence" value="ECO:0007669"/>
    <property type="project" value="UniProtKB-KW"/>
</dbReference>
<dbReference type="NCBIfam" id="TIGR00138">
    <property type="entry name" value="rsmG_gidB"/>
    <property type="match status" value="1"/>
</dbReference>
<keyword evidence="2" id="KW-0698">rRNA processing</keyword>
<accession>A0ABD2Z0A5</accession>
<dbReference type="HAMAP" id="MF_00074">
    <property type="entry name" value="16SrRNA_methyltr_G"/>
    <property type="match status" value="1"/>
</dbReference>
<organism evidence="6 7">
    <name type="scientific">Cinchona calisaya</name>
    <dbReference type="NCBI Taxonomy" id="153742"/>
    <lineage>
        <taxon>Eukaryota</taxon>
        <taxon>Viridiplantae</taxon>
        <taxon>Streptophyta</taxon>
        <taxon>Embryophyta</taxon>
        <taxon>Tracheophyta</taxon>
        <taxon>Spermatophyta</taxon>
        <taxon>Magnoliopsida</taxon>
        <taxon>eudicotyledons</taxon>
        <taxon>Gunneridae</taxon>
        <taxon>Pentapetalae</taxon>
        <taxon>asterids</taxon>
        <taxon>lamiids</taxon>
        <taxon>Gentianales</taxon>
        <taxon>Rubiaceae</taxon>
        <taxon>Cinchonoideae</taxon>
        <taxon>Cinchoneae</taxon>
        <taxon>Cinchona</taxon>
    </lineage>
</organism>
<evidence type="ECO:0000256" key="5">
    <source>
        <dbReference type="ARBA" id="ARBA00022691"/>
    </source>
</evidence>
<dbReference type="AlphaFoldDB" id="A0ABD2Z0A5"/>
<dbReference type="SUPFAM" id="SSF53335">
    <property type="entry name" value="S-adenosyl-L-methionine-dependent methyltransferases"/>
    <property type="match status" value="1"/>
</dbReference>
<evidence type="ECO:0000313" key="6">
    <source>
        <dbReference type="EMBL" id="KAL3512945.1"/>
    </source>
</evidence>
<dbReference type="InterPro" id="IPR029063">
    <property type="entry name" value="SAM-dependent_MTases_sf"/>
</dbReference>
<reference evidence="6 7" key="1">
    <citation type="submission" date="2024-11" db="EMBL/GenBank/DDBJ databases">
        <title>A near-complete genome assembly of Cinchona calisaya.</title>
        <authorList>
            <person name="Lian D.C."/>
            <person name="Zhao X.W."/>
            <person name="Wei L."/>
        </authorList>
    </citation>
    <scope>NUCLEOTIDE SEQUENCE [LARGE SCALE GENOMIC DNA]</scope>
    <source>
        <tissue evidence="6">Nenye</tissue>
    </source>
</reference>
<evidence type="ECO:0000256" key="1">
    <source>
        <dbReference type="ARBA" id="ARBA00022490"/>
    </source>
</evidence>
<evidence type="ECO:0008006" key="8">
    <source>
        <dbReference type="Google" id="ProtNLM"/>
    </source>
</evidence>
<gene>
    <name evidence="6" type="ORF">ACH5RR_025662</name>
</gene>
<keyword evidence="1" id="KW-0963">Cytoplasm</keyword>
<keyword evidence="7" id="KW-1185">Reference proteome</keyword>
<keyword evidence="4" id="KW-0808">Transferase</keyword>
<evidence type="ECO:0000256" key="4">
    <source>
        <dbReference type="ARBA" id="ARBA00022679"/>
    </source>
</evidence>
<dbReference type="PANTHER" id="PTHR31760:SF0">
    <property type="entry name" value="S-ADENOSYL-L-METHIONINE-DEPENDENT METHYLTRANSFERASES SUPERFAMILY PROTEIN"/>
    <property type="match status" value="1"/>
</dbReference>
<name>A0ABD2Z0A5_9GENT</name>
<proteinExistence type="inferred from homology"/>
<evidence type="ECO:0000313" key="7">
    <source>
        <dbReference type="Proteomes" id="UP001630127"/>
    </source>
</evidence>
<dbReference type="Proteomes" id="UP001630127">
    <property type="component" value="Unassembled WGS sequence"/>
</dbReference>
<dbReference type="PANTHER" id="PTHR31760">
    <property type="entry name" value="S-ADENOSYL-L-METHIONINE-DEPENDENT METHYLTRANSFERASES SUPERFAMILY PROTEIN"/>
    <property type="match status" value="1"/>
</dbReference>
<dbReference type="EMBL" id="JBJUIK010000011">
    <property type="protein sequence ID" value="KAL3512945.1"/>
    <property type="molecule type" value="Genomic_DNA"/>
</dbReference>
<keyword evidence="5" id="KW-0949">S-adenosyl-L-methionine</keyword>